<dbReference type="Proteomes" id="UP000198211">
    <property type="component" value="Unassembled WGS sequence"/>
</dbReference>
<reference evidence="2" key="1">
    <citation type="submission" date="2017-03" db="EMBL/GenBank/DDBJ databases">
        <title>Phytopthora megakarya and P. palmivora, two closely related causual agents of cacao black pod achieved similar genome size and gene model numbers by different mechanisms.</title>
        <authorList>
            <person name="Ali S."/>
            <person name="Shao J."/>
            <person name="Larry D.J."/>
            <person name="Kronmiller B."/>
            <person name="Shen D."/>
            <person name="Strem M.D."/>
            <person name="Melnick R.L."/>
            <person name="Guiltinan M.J."/>
            <person name="Tyler B.M."/>
            <person name="Meinhardt L.W."/>
            <person name="Bailey B.A."/>
        </authorList>
    </citation>
    <scope>NUCLEOTIDE SEQUENCE [LARGE SCALE GENOMIC DNA]</scope>
    <source>
        <strain evidence="2">zdho120</strain>
    </source>
</reference>
<sequence>FRAVAPLDLCLSATAFSSSKSATMMLYPRSAAFMSGDHPSLSSKSIEAPL</sequence>
<feature type="non-terminal residue" evidence="1">
    <location>
        <position position="1"/>
    </location>
</feature>
<keyword evidence="2" id="KW-1185">Reference proteome</keyword>
<evidence type="ECO:0000313" key="2">
    <source>
        <dbReference type="Proteomes" id="UP000198211"/>
    </source>
</evidence>
<gene>
    <name evidence="1" type="ORF">PHMEG_00010942</name>
</gene>
<name>A0A225WEX7_9STRA</name>
<comment type="caution">
    <text evidence="1">The sequence shown here is derived from an EMBL/GenBank/DDBJ whole genome shotgun (WGS) entry which is preliminary data.</text>
</comment>
<accession>A0A225WEX7</accession>
<dbReference type="AlphaFoldDB" id="A0A225WEX7"/>
<dbReference type="EMBL" id="NBNE01001127">
    <property type="protein sequence ID" value="OWZ15420.1"/>
    <property type="molecule type" value="Genomic_DNA"/>
</dbReference>
<evidence type="ECO:0000313" key="1">
    <source>
        <dbReference type="EMBL" id="OWZ15420.1"/>
    </source>
</evidence>
<organism evidence="1 2">
    <name type="scientific">Phytophthora megakarya</name>
    <dbReference type="NCBI Taxonomy" id="4795"/>
    <lineage>
        <taxon>Eukaryota</taxon>
        <taxon>Sar</taxon>
        <taxon>Stramenopiles</taxon>
        <taxon>Oomycota</taxon>
        <taxon>Peronosporomycetes</taxon>
        <taxon>Peronosporales</taxon>
        <taxon>Peronosporaceae</taxon>
        <taxon>Phytophthora</taxon>
    </lineage>
</organism>
<proteinExistence type="predicted"/>
<protein>
    <submittedName>
        <fullName evidence="1">Uncharacterized protein</fullName>
    </submittedName>
</protein>